<evidence type="ECO:0000256" key="2">
    <source>
        <dbReference type="SAM" id="Coils"/>
    </source>
</evidence>
<reference evidence="4 5" key="1">
    <citation type="submission" date="2017-04" db="EMBL/GenBank/DDBJ databases">
        <authorList>
            <person name="Afonso C.L."/>
            <person name="Miller P.J."/>
            <person name="Scott M.A."/>
            <person name="Spackman E."/>
            <person name="Goraichik I."/>
            <person name="Dimitrov K.M."/>
            <person name="Suarez D.L."/>
            <person name="Swayne D.E."/>
        </authorList>
    </citation>
    <scope>NUCLEOTIDE SEQUENCE [LARGE SCALE GENOMIC DNA]</scope>
    <source>
        <strain evidence="4 5">ToBE</strain>
    </source>
</reference>
<dbReference type="InterPro" id="IPR011990">
    <property type="entry name" value="TPR-like_helical_dom_sf"/>
</dbReference>
<dbReference type="PANTHER" id="PTHR47870">
    <property type="entry name" value="CYTOCHROME C-TYPE BIOGENESIS PROTEIN CCMH"/>
    <property type="match status" value="1"/>
</dbReference>
<accession>A0A1W1VLK4</accession>
<gene>
    <name evidence="4" type="ORF">SAMN00808754_0999</name>
</gene>
<evidence type="ECO:0000313" key="4">
    <source>
        <dbReference type="EMBL" id="SMB94269.1"/>
    </source>
</evidence>
<protein>
    <submittedName>
        <fullName evidence="4">Tetratricopeptide repeat-containing protein</fullName>
    </submittedName>
</protein>
<dbReference type="Pfam" id="PF13432">
    <property type="entry name" value="TPR_16"/>
    <property type="match status" value="1"/>
</dbReference>
<dbReference type="Proteomes" id="UP000192569">
    <property type="component" value="Chromosome I"/>
</dbReference>
<feature type="coiled-coil region" evidence="2">
    <location>
        <begin position="50"/>
        <end position="81"/>
    </location>
</feature>
<dbReference type="EMBL" id="LT838272">
    <property type="protein sequence ID" value="SMB94269.1"/>
    <property type="molecule type" value="Genomic_DNA"/>
</dbReference>
<name>A0A1W1VLK4_9FIRM</name>
<keyword evidence="1" id="KW-0201">Cytochrome c-type biogenesis</keyword>
<keyword evidence="3" id="KW-0812">Transmembrane</keyword>
<dbReference type="PANTHER" id="PTHR47870:SF1">
    <property type="entry name" value="CYTOCHROME C-TYPE BIOGENESIS PROTEIN CCMH"/>
    <property type="match status" value="1"/>
</dbReference>
<dbReference type="InterPro" id="IPR051263">
    <property type="entry name" value="C-type_cytochrome_biogenesis"/>
</dbReference>
<proteinExistence type="predicted"/>
<evidence type="ECO:0000256" key="1">
    <source>
        <dbReference type="ARBA" id="ARBA00022748"/>
    </source>
</evidence>
<keyword evidence="2" id="KW-0175">Coiled coil</keyword>
<dbReference type="STRING" id="698762.SAMN00808754_0999"/>
<dbReference type="SUPFAM" id="SSF48452">
    <property type="entry name" value="TPR-like"/>
    <property type="match status" value="1"/>
</dbReference>
<dbReference type="AlphaFoldDB" id="A0A1W1VLK4"/>
<keyword evidence="3" id="KW-1133">Transmembrane helix</keyword>
<keyword evidence="3" id="KW-0472">Membrane</keyword>
<dbReference type="Gene3D" id="1.25.40.10">
    <property type="entry name" value="Tetratricopeptide repeat domain"/>
    <property type="match status" value="1"/>
</dbReference>
<dbReference type="GO" id="GO:0017004">
    <property type="term" value="P:cytochrome complex assembly"/>
    <property type="evidence" value="ECO:0007669"/>
    <property type="project" value="UniProtKB-KW"/>
</dbReference>
<keyword evidence="5" id="KW-1185">Reference proteome</keyword>
<sequence length="234" mass="26231">MGFMSNLRNLSRKRPVLGIVLTLVIGLGLIASYVFWALPPGNSLRVSQKNSELESQVEAWQKAAQEQIKQREVEVKELEKQTQENPQDAGLWLKLGDSRYALGSLYLLTGSDPAKAETAFKGALESYKKVQELNPQEKGIYLRLAKTAVFLGDNNLAETNYRQAVAADPKDNSARMSYAMFLAWVKSDYQGAIRLWQEILNNNPDQETADHVREMIKQAQEMAQKTSGEKTPAP</sequence>
<evidence type="ECO:0000313" key="5">
    <source>
        <dbReference type="Proteomes" id="UP000192569"/>
    </source>
</evidence>
<organism evidence="4 5">
    <name type="scientific">Thermanaeromonas toyohensis ToBE</name>
    <dbReference type="NCBI Taxonomy" id="698762"/>
    <lineage>
        <taxon>Bacteria</taxon>
        <taxon>Bacillati</taxon>
        <taxon>Bacillota</taxon>
        <taxon>Clostridia</taxon>
        <taxon>Neomoorellales</taxon>
        <taxon>Neomoorellaceae</taxon>
        <taxon>Thermanaeromonas</taxon>
    </lineage>
</organism>
<evidence type="ECO:0000256" key="3">
    <source>
        <dbReference type="SAM" id="Phobius"/>
    </source>
</evidence>
<feature type="transmembrane region" description="Helical" evidence="3">
    <location>
        <begin position="16"/>
        <end position="38"/>
    </location>
</feature>